<evidence type="ECO:0000313" key="2">
    <source>
        <dbReference type="EMBL" id="CAA6809930.1"/>
    </source>
</evidence>
<proteinExistence type="predicted"/>
<gene>
    <name evidence="2" type="ORF">HELGO_WM90225</name>
</gene>
<evidence type="ECO:0000256" key="1">
    <source>
        <dbReference type="SAM" id="Phobius"/>
    </source>
</evidence>
<organism evidence="2">
    <name type="scientific">uncultured Thiotrichaceae bacterium</name>
    <dbReference type="NCBI Taxonomy" id="298394"/>
    <lineage>
        <taxon>Bacteria</taxon>
        <taxon>Pseudomonadati</taxon>
        <taxon>Pseudomonadota</taxon>
        <taxon>Gammaproteobacteria</taxon>
        <taxon>Thiotrichales</taxon>
        <taxon>Thiotrichaceae</taxon>
        <taxon>environmental samples</taxon>
    </lineage>
</organism>
<keyword evidence="1" id="KW-0472">Membrane</keyword>
<dbReference type="EMBL" id="CACVAV010000157">
    <property type="protein sequence ID" value="CAA6809930.1"/>
    <property type="molecule type" value="Genomic_DNA"/>
</dbReference>
<feature type="transmembrane region" description="Helical" evidence="1">
    <location>
        <begin position="65"/>
        <end position="84"/>
    </location>
</feature>
<protein>
    <submittedName>
        <fullName evidence="2">Uncharacterized protein</fullName>
    </submittedName>
</protein>
<keyword evidence="1" id="KW-0812">Transmembrane</keyword>
<accession>A0A6S6T379</accession>
<dbReference type="AlphaFoldDB" id="A0A6S6T379"/>
<sequence length="123" mass="13559">MATILTLISLLIIFMGGMMIYRPKAIPDIARLYVDETAFQVYASIGRILLGIALVRYADYSRLPMLVTILGTASLLSGIAFLFLSPEKFRDFIRTMLFKVDDLGIIPGIVVTIVGLILLYAVG</sequence>
<feature type="transmembrane region" description="Helical" evidence="1">
    <location>
        <begin position="104"/>
        <end position="122"/>
    </location>
</feature>
<reference evidence="2" key="1">
    <citation type="submission" date="2020-01" db="EMBL/GenBank/DDBJ databases">
        <authorList>
            <person name="Meier V. D."/>
            <person name="Meier V D."/>
        </authorList>
    </citation>
    <scope>NUCLEOTIDE SEQUENCE</scope>
    <source>
        <strain evidence="2">HLG_WM_MAG_08</strain>
    </source>
</reference>
<keyword evidence="1" id="KW-1133">Transmembrane helix</keyword>
<feature type="transmembrane region" description="Helical" evidence="1">
    <location>
        <begin position="41"/>
        <end position="58"/>
    </location>
</feature>
<name>A0A6S6T379_9GAMM</name>